<sequence>MNKSLFRKIHIYASVFFLPMALLFLLTGVLYICGINQDYNLEQKKYEIFQKEPIEDLQEFVLNFLKENQIPLPSNTNLQKGKRGTMMGSAKYSITIEQKQNQVIIQTNKRSFYGNLMMLHKSKVGKAFQIFSIIFGIALLVFYFSGFIITSWCKQHRKESLIFLTLGILLTSILGYISL</sequence>
<feature type="transmembrane region" description="Helical" evidence="1">
    <location>
        <begin position="161"/>
        <end position="178"/>
    </location>
</feature>
<evidence type="ECO:0000313" key="2">
    <source>
        <dbReference type="EMBL" id="RDU71595.1"/>
    </source>
</evidence>
<keyword evidence="1" id="KW-0472">Membrane</keyword>
<reference evidence="2 3" key="1">
    <citation type="submission" date="2018-04" db="EMBL/GenBank/DDBJ databases">
        <title>Novel Campyloabacter and Helicobacter Species and Strains.</title>
        <authorList>
            <person name="Mannion A.J."/>
            <person name="Shen Z."/>
            <person name="Fox J.G."/>
        </authorList>
    </citation>
    <scope>NUCLEOTIDE SEQUENCE [LARGE SCALE GENOMIC DNA]</scope>
    <source>
        <strain evidence="2 3">MIT 04-9362</strain>
    </source>
</reference>
<organism evidence="2 3">
    <name type="scientific">Helicobacter anseris</name>
    <dbReference type="NCBI Taxonomy" id="375926"/>
    <lineage>
        <taxon>Bacteria</taxon>
        <taxon>Pseudomonadati</taxon>
        <taxon>Campylobacterota</taxon>
        <taxon>Epsilonproteobacteria</taxon>
        <taxon>Campylobacterales</taxon>
        <taxon>Helicobacteraceae</taxon>
        <taxon>Helicobacter</taxon>
    </lineage>
</organism>
<evidence type="ECO:0000313" key="3">
    <source>
        <dbReference type="Proteomes" id="UP000256695"/>
    </source>
</evidence>
<dbReference type="RefSeq" id="WP_115579644.1">
    <property type="nucleotide sequence ID" value="NZ_NXLX01000027.1"/>
</dbReference>
<protein>
    <submittedName>
        <fullName evidence="2">Uncharacterized protein</fullName>
    </submittedName>
</protein>
<evidence type="ECO:0000256" key="1">
    <source>
        <dbReference type="SAM" id="Phobius"/>
    </source>
</evidence>
<dbReference type="AlphaFoldDB" id="A0A3D8J369"/>
<keyword evidence="1" id="KW-1133">Transmembrane helix</keyword>
<dbReference type="Pfam" id="PF16357">
    <property type="entry name" value="PepSY_TM_like_2"/>
    <property type="match status" value="1"/>
</dbReference>
<dbReference type="InterPro" id="IPR032307">
    <property type="entry name" value="PepSY_TM-like_2"/>
</dbReference>
<accession>A0A3D8J369</accession>
<proteinExistence type="predicted"/>
<name>A0A3D8J369_9HELI</name>
<dbReference type="PANTHER" id="PTHR40115">
    <property type="entry name" value="INNER MEMBRANE PROTEIN WITH PEPSY TM HELIX"/>
    <property type="match status" value="1"/>
</dbReference>
<dbReference type="PANTHER" id="PTHR40115:SF1">
    <property type="entry name" value="INNER MEMBRANE PROTEIN WITH PEPSY TM HELIX"/>
    <property type="match status" value="1"/>
</dbReference>
<feature type="transmembrane region" description="Helical" evidence="1">
    <location>
        <begin position="12"/>
        <end position="32"/>
    </location>
</feature>
<dbReference type="Proteomes" id="UP000256695">
    <property type="component" value="Unassembled WGS sequence"/>
</dbReference>
<feature type="transmembrane region" description="Helical" evidence="1">
    <location>
        <begin position="127"/>
        <end position="149"/>
    </location>
</feature>
<keyword evidence="1" id="KW-0812">Transmembrane</keyword>
<dbReference type="OrthoDB" id="5327112at2"/>
<dbReference type="EMBL" id="NXLX01000027">
    <property type="protein sequence ID" value="RDU71595.1"/>
    <property type="molecule type" value="Genomic_DNA"/>
</dbReference>
<comment type="caution">
    <text evidence="2">The sequence shown here is derived from an EMBL/GenBank/DDBJ whole genome shotgun (WGS) entry which is preliminary data.</text>
</comment>
<gene>
    <name evidence="2" type="ORF">CQA57_07620</name>
</gene>
<keyword evidence="3" id="KW-1185">Reference proteome</keyword>